<dbReference type="OrthoDB" id="396512at2"/>
<dbReference type="GO" id="GO:0016757">
    <property type="term" value="F:glycosyltransferase activity"/>
    <property type="evidence" value="ECO:0007669"/>
    <property type="project" value="UniProtKB-KW"/>
</dbReference>
<proteinExistence type="inferred from homology"/>
<dbReference type="InterPro" id="IPR029044">
    <property type="entry name" value="Nucleotide-diphossugar_trans"/>
</dbReference>
<dbReference type="InterPro" id="IPR001173">
    <property type="entry name" value="Glyco_trans_2-like"/>
</dbReference>
<evidence type="ECO:0000313" key="6">
    <source>
        <dbReference type="Proteomes" id="UP000218887"/>
    </source>
</evidence>
<feature type="domain" description="Glycosyltransferase 2-like" evidence="4">
    <location>
        <begin position="7"/>
        <end position="174"/>
    </location>
</feature>
<comment type="caution">
    <text evidence="5">The sequence shown here is derived from an EMBL/GenBank/DDBJ whole genome shotgun (WGS) entry which is preliminary data.</text>
</comment>
<dbReference type="PANTHER" id="PTHR22916">
    <property type="entry name" value="GLYCOSYLTRANSFERASE"/>
    <property type="match status" value="1"/>
</dbReference>
<sequence>MGVPSISVSITVYNLEKYVEKCIVSILNQEFTDFELIIIDDGSTDQSSNICKYYEKLDERITYIYQPNQGVSAARNRALEASTGKYILMADGDDQLEITMLAKLFILCESNNADISTCMNYLVDEKNQILGTPIIGKKVYSMNNEEALFKMYSGKLTGFGLCNKLYRRELLKEVRFPIGRKFEDAAIQYRLMQQANKVVFTEERLYLYVIHSESMTRKKLAKYSEKRLDIIKNFEEAIEFLKQNNTSEYVLDIITADYYKSLRWLAIDIMKENKDVQKKSLEIVTQQIISWKNLFLNNPYISKKETYLIYFWSRLPRITLAVYHIRNQFVLNS</sequence>
<evidence type="ECO:0000256" key="2">
    <source>
        <dbReference type="ARBA" id="ARBA00022676"/>
    </source>
</evidence>
<keyword evidence="6" id="KW-1185">Reference proteome</keyword>
<dbReference type="AlphaFoldDB" id="A0A2A2IK59"/>
<reference evidence="5 6" key="1">
    <citation type="submission" date="2017-08" db="EMBL/GenBank/DDBJ databases">
        <title>Virgibacillus indicus sp. nov. and Virgibacillus profoundi sp. nov, two moderately halophilic bacteria isolated from marine sediment by using the Microfluidic Streak Plate.</title>
        <authorList>
            <person name="Xu B."/>
            <person name="Hu B."/>
            <person name="Wang J."/>
            <person name="Zhu Y."/>
            <person name="Huang L."/>
            <person name="Du W."/>
            <person name="Huang Y."/>
        </authorList>
    </citation>
    <scope>NUCLEOTIDE SEQUENCE [LARGE SCALE GENOMIC DNA]</scope>
    <source>
        <strain evidence="5 6">IO3-P3-H5</strain>
    </source>
</reference>
<evidence type="ECO:0000256" key="1">
    <source>
        <dbReference type="ARBA" id="ARBA00006739"/>
    </source>
</evidence>
<organism evidence="5 6">
    <name type="scientific">Virgibacillus profundi</name>
    <dbReference type="NCBI Taxonomy" id="2024555"/>
    <lineage>
        <taxon>Bacteria</taxon>
        <taxon>Bacillati</taxon>
        <taxon>Bacillota</taxon>
        <taxon>Bacilli</taxon>
        <taxon>Bacillales</taxon>
        <taxon>Bacillaceae</taxon>
        <taxon>Virgibacillus</taxon>
    </lineage>
</organism>
<keyword evidence="2" id="KW-0328">Glycosyltransferase</keyword>
<gene>
    <name evidence="5" type="ORF">CIL05_02460</name>
</gene>
<name>A0A2A2IK59_9BACI</name>
<protein>
    <recommendedName>
        <fullName evidence="4">Glycosyltransferase 2-like domain-containing protein</fullName>
    </recommendedName>
</protein>
<evidence type="ECO:0000259" key="4">
    <source>
        <dbReference type="Pfam" id="PF00535"/>
    </source>
</evidence>
<evidence type="ECO:0000256" key="3">
    <source>
        <dbReference type="ARBA" id="ARBA00022679"/>
    </source>
</evidence>
<dbReference type="Gene3D" id="3.90.550.10">
    <property type="entry name" value="Spore Coat Polysaccharide Biosynthesis Protein SpsA, Chain A"/>
    <property type="match status" value="1"/>
</dbReference>
<dbReference type="SUPFAM" id="SSF53448">
    <property type="entry name" value="Nucleotide-diphospho-sugar transferases"/>
    <property type="match status" value="1"/>
</dbReference>
<dbReference type="Pfam" id="PF00535">
    <property type="entry name" value="Glycos_transf_2"/>
    <property type="match status" value="1"/>
</dbReference>
<dbReference type="EMBL" id="NPOA01000001">
    <property type="protein sequence ID" value="PAV31540.1"/>
    <property type="molecule type" value="Genomic_DNA"/>
</dbReference>
<accession>A0A2A2IK59</accession>
<comment type="similarity">
    <text evidence="1">Belongs to the glycosyltransferase 2 family.</text>
</comment>
<dbReference type="CDD" id="cd00761">
    <property type="entry name" value="Glyco_tranf_GTA_type"/>
    <property type="match status" value="1"/>
</dbReference>
<evidence type="ECO:0000313" key="5">
    <source>
        <dbReference type="EMBL" id="PAV31540.1"/>
    </source>
</evidence>
<dbReference type="RefSeq" id="WP_095653909.1">
    <property type="nucleotide sequence ID" value="NZ_NPOA01000001.1"/>
</dbReference>
<dbReference type="Proteomes" id="UP000218887">
    <property type="component" value="Unassembled WGS sequence"/>
</dbReference>
<dbReference type="PANTHER" id="PTHR22916:SF51">
    <property type="entry name" value="GLYCOSYLTRANSFERASE EPSH-RELATED"/>
    <property type="match status" value="1"/>
</dbReference>
<keyword evidence="3" id="KW-0808">Transferase</keyword>